<comment type="catalytic activity">
    <reaction evidence="10">
        <text>L-arginine + 2-oxoglutarate + O2 = guanidine + L-glutamate 5-semialdehyde + succinate + CO2</text>
        <dbReference type="Rhea" id="RHEA:31535"/>
        <dbReference type="ChEBI" id="CHEBI:15379"/>
        <dbReference type="ChEBI" id="CHEBI:16526"/>
        <dbReference type="ChEBI" id="CHEBI:16810"/>
        <dbReference type="ChEBI" id="CHEBI:30031"/>
        <dbReference type="ChEBI" id="CHEBI:30087"/>
        <dbReference type="ChEBI" id="CHEBI:32682"/>
        <dbReference type="ChEBI" id="CHEBI:58066"/>
        <dbReference type="EC" id="1.14.20.7"/>
    </reaction>
</comment>
<evidence type="ECO:0000256" key="4">
    <source>
        <dbReference type="ARBA" id="ARBA00012531"/>
    </source>
</evidence>
<keyword evidence="11" id="KW-0560">Oxidoreductase</keyword>
<evidence type="ECO:0000256" key="7">
    <source>
        <dbReference type="ARBA" id="ARBA00031011"/>
    </source>
</evidence>
<dbReference type="RefSeq" id="WP_243994702.1">
    <property type="nucleotide sequence ID" value="NZ_JALHLE010000021.1"/>
</dbReference>
<dbReference type="InterPro" id="IPR026992">
    <property type="entry name" value="DIOX_N"/>
</dbReference>
<dbReference type="InterPro" id="IPR027443">
    <property type="entry name" value="IPNS-like_sf"/>
</dbReference>
<proteinExistence type="inferred from homology"/>
<dbReference type="InterPro" id="IPR005123">
    <property type="entry name" value="Oxoglu/Fe-dep_dioxygenase_dom"/>
</dbReference>
<protein>
    <recommendedName>
        <fullName evidence="5">2-oxoglutarate-dependent ethylene/succinate-forming enzyme</fullName>
        <ecNumber evidence="4">1.13.12.19</ecNumber>
        <ecNumber evidence="3">1.14.20.7</ecNumber>
    </recommendedName>
    <alternativeName>
        <fullName evidence="7">2-oxoglutarate dioxygenase (ethylene-forming)</fullName>
    </alternativeName>
    <alternativeName>
        <fullName evidence="8">2-oxoglutarate/L-arginine monooxygenase/decarboxylase (succinate-forming)</fullName>
    </alternativeName>
</protein>
<comment type="cofactor">
    <cofactor evidence="1">
        <name>Fe(2+)</name>
        <dbReference type="ChEBI" id="CHEBI:29033"/>
    </cofactor>
</comment>
<feature type="domain" description="Fe2OG dioxygenase" evidence="12">
    <location>
        <begin position="185"/>
        <end position="283"/>
    </location>
</feature>
<accession>A0ABT0B3R9</accession>
<evidence type="ECO:0000256" key="5">
    <source>
        <dbReference type="ARBA" id="ARBA00019045"/>
    </source>
</evidence>
<evidence type="ECO:0000256" key="10">
    <source>
        <dbReference type="ARBA" id="ARBA00049359"/>
    </source>
</evidence>
<dbReference type="Gene3D" id="2.60.120.330">
    <property type="entry name" value="B-lactam Antibiotic, Isopenicillin N Synthase, Chain"/>
    <property type="match status" value="1"/>
</dbReference>
<evidence type="ECO:0000256" key="2">
    <source>
        <dbReference type="ARBA" id="ARBA00004767"/>
    </source>
</evidence>
<sequence>MRLSVPSREGRLSKWGQSRREIPMTLPLVDLSASANAGNAIDAGLSTYGFLQLANIGITSAELDEVFRASEAFFKGPAVIKQQCAYRSAAENFGYQGLLEENLDPGAPADLKETFTMRNIVANPPPRERWPSDAFREIMCRFYAHALACAHDVQRRMAVTLGLPEDHFTRLHSGQNVTLRLLHYPANAALESLVEPDPAQLGAGAHTDYGFMTLLFQHGVGGLQVLDRNNAWIDVPPRDDVVVVNSGDMLERWTNGKYKSTMHRVRAKTGDRDRLSIAIFIDPDTDALIEALPSCVSSEKPARFAPISAGAHLQARLEASHKGRFTQ</sequence>
<evidence type="ECO:0000256" key="6">
    <source>
        <dbReference type="ARBA" id="ARBA00022666"/>
    </source>
</evidence>
<evidence type="ECO:0000313" key="14">
    <source>
        <dbReference type="Proteomes" id="UP001162880"/>
    </source>
</evidence>
<comment type="similarity">
    <text evidence="11">Belongs to the iron/ascorbate-dependent oxidoreductase family.</text>
</comment>
<dbReference type="SUPFAM" id="SSF51197">
    <property type="entry name" value="Clavaminate synthase-like"/>
    <property type="match status" value="1"/>
</dbReference>
<dbReference type="PANTHER" id="PTHR47990">
    <property type="entry name" value="2-OXOGLUTARATE (2OG) AND FE(II)-DEPENDENT OXYGENASE SUPERFAMILY PROTEIN-RELATED"/>
    <property type="match status" value="1"/>
</dbReference>
<evidence type="ECO:0000259" key="12">
    <source>
        <dbReference type="PROSITE" id="PS51471"/>
    </source>
</evidence>
<keyword evidence="11" id="KW-0408">Iron</keyword>
<reference evidence="13" key="1">
    <citation type="submission" date="2022-03" db="EMBL/GenBank/DDBJ databases">
        <title>Identification of a novel bacterium isolated from mangrove sediments.</title>
        <authorList>
            <person name="Pan X."/>
        </authorList>
    </citation>
    <scope>NUCLEOTIDE SEQUENCE</scope>
    <source>
        <strain evidence="13">B2580</strain>
    </source>
</reference>
<evidence type="ECO:0000313" key="13">
    <source>
        <dbReference type="EMBL" id="MCJ2179681.1"/>
    </source>
</evidence>
<keyword evidence="14" id="KW-1185">Reference proteome</keyword>
<dbReference type="EC" id="1.14.20.7" evidence="3"/>
<comment type="caution">
    <text evidence="13">The sequence shown here is derived from an EMBL/GenBank/DDBJ whole genome shotgun (WGS) entry which is preliminary data.</text>
</comment>
<comment type="catalytic activity">
    <reaction evidence="9">
        <text>2-oxoglutarate + O2 + 2 H(+) = ethene + 3 CO2 + H2O</text>
        <dbReference type="Rhea" id="RHEA:31523"/>
        <dbReference type="ChEBI" id="CHEBI:15377"/>
        <dbReference type="ChEBI" id="CHEBI:15378"/>
        <dbReference type="ChEBI" id="CHEBI:15379"/>
        <dbReference type="ChEBI" id="CHEBI:16526"/>
        <dbReference type="ChEBI" id="CHEBI:16810"/>
        <dbReference type="ChEBI" id="CHEBI:18153"/>
        <dbReference type="EC" id="1.13.12.19"/>
    </reaction>
</comment>
<dbReference type="InterPro" id="IPR044861">
    <property type="entry name" value="IPNS-like_FE2OG_OXY"/>
</dbReference>
<comment type="pathway">
    <text evidence="2">Alkene biosynthesis; ethylene biosynthesis via 2-oxoglutarate.</text>
</comment>
<keyword evidence="11" id="KW-0479">Metal-binding</keyword>
<name>A0ABT0B3R9_9SPHN</name>
<dbReference type="PRINTS" id="PR00682">
    <property type="entry name" value="IPNSYNTHASE"/>
</dbReference>
<dbReference type="EMBL" id="JALHLE010000021">
    <property type="protein sequence ID" value="MCJ2179681.1"/>
    <property type="molecule type" value="Genomic_DNA"/>
</dbReference>
<evidence type="ECO:0000256" key="11">
    <source>
        <dbReference type="RuleBase" id="RU003682"/>
    </source>
</evidence>
<organism evidence="13 14">
    <name type="scientific">Novosphingobium album</name>
    <name type="common">ex Hu et al. 2023</name>
    <dbReference type="NCBI Taxonomy" id="2930093"/>
    <lineage>
        <taxon>Bacteria</taxon>
        <taxon>Pseudomonadati</taxon>
        <taxon>Pseudomonadota</taxon>
        <taxon>Alphaproteobacteria</taxon>
        <taxon>Sphingomonadales</taxon>
        <taxon>Sphingomonadaceae</taxon>
        <taxon>Novosphingobium</taxon>
    </lineage>
</organism>
<dbReference type="EC" id="1.13.12.19" evidence="4"/>
<evidence type="ECO:0000256" key="9">
    <source>
        <dbReference type="ARBA" id="ARBA00047725"/>
    </source>
</evidence>
<dbReference type="PROSITE" id="PS51471">
    <property type="entry name" value="FE2OG_OXY"/>
    <property type="match status" value="1"/>
</dbReference>
<evidence type="ECO:0000256" key="8">
    <source>
        <dbReference type="ARBA" id="ARBA00031282"/>
    </source>
</evidence>
<dbReference type="InterPro" id="IPR050231">
    <property type="entry name" value="Iron_ascorbate_oxido_reductase"/>
</dbReference>
<dbReference type="Pfam" id="PF14226">
    <property type="entry name" value="DIOX_N"/>
    <property type="match status" value="1"/>
</dbReference>
<dbReference type="Pfam" id="PF03171">
    <property type="entry name" value="2OG-FeII_Oxy"/>
    <property type="match status" value="1"/>
</dbReference>
<dbReference type="Proteomes" id="UP001162880">
    <property type="component" value="Unassembled WGS sequence"/>
</dbReference>
<keyword evidence="6" id="KW-0266">Ethylene biosynthesis</keyword>
<gene>
    <name evidence="13" type="ORF">MTR64_13995</name>
</gene>
<evidence type="ECO:0000256" key="1">
    <source>
        <dbReference type="ARBA" id="ARBA00001954"/>
    </source>
</evidence>
<evidence type="ECO:0000256" key="3">
    <source>
        <dbReference type="ARBA" id="ARBA00012293"/>
    </source>
</evidence>